<proteinExistence type="predicted"/>
<reference evidence="1 2" key="1">
    <citation type="submission" date="2023-02" db="EMBL/GenBank/DDBJ databases">
        <title>Devosia chondri sp. nov., isolated from the phycosphere of marine algae.</title>
        <authorList>
            <person name="Kim J.M."/>
            <person name="Lee J.K."/>
            <person name="Choi B.J."/>
            <person name="Bayburt H."/>
            <person name="Jeon C.O."/>
        </authorList>
    </citation>
    <scope>NUCLEOTIDE SEQUENCE [LARGE SCALE GENOMIC DNA]</scope>
    <source>
        <strain evidence="1 2">G2-5</strain>
    </source>
</reference>
<keyword evidence="2" id="KW-1185">Reference proteome</keyword>
<name>A0ABY7Z0W5_9HYPH</name>
<evidence type="ECO:0000313" key="1">
    <source>
        <dbReference type="EMBL" id="WDR06880.1"/>
    </source>
</evidence>
<gene>
    <name evidence="1" type="ORF">PSQ90_05365</name>
</gene>
<sequence length="120" mass="12513">MDQGEQAFTLRLFGAPALTRKQVAAAADALNKPVITTPHVSRDGTAPHAGQWLDVTTDTSAIGTLKMAEDGGEAIIRAVELDGISDTINHDGTSLPIPARGIISARLSAKGLKLSDGLER</sequence>
<accession>A0ABY7Z0W5</accession>
<organism evidence="1 2">
    <name type="scientific">Devosia rhodophyticola</name>
    <dbReference type="NCBI Taxonomy" id="3026423"/>
    <lineage>
        <taxon>Bacteria</taxon>
        <taxon>Pseudomonadati</taxon>
        <taxon>Pseudomonadota</taxon>
        <taxon>Alphaproteobacteria</taxon>
        <taxon>Hyphomicrobiales</taxon>
        <taxon>Devosiaceae</taxon>
        <taxon>Devosia</taxon>
    </lineage>
</organism>
<evidence type="ECO:0000313" key="2">
    <source>
        <dbReference type="Proteomes" id="UP001222118"/>
    </source>
</evidence>
<protein>
    <submittedName>
        <fullName evidence="1">Uncharacterized protein</fullName>
    </submittedName>
</protein>
<dbReference type="RefSeq" id="WP_282212393.1">
    <property type="nucleotide sequence ID" value="NZ_CP118247.1"/>
</dbReference>
<dbReference type="EMBL" id="CP118247">
    <property type="protein sequence ID" value="WDR06880.1"/>
    <property type="molecule type" value="Genomic_DNA"/>
</dbReference>
<dbReference type="Proteomes" id="UP001222118">
    <property type="component" value="Chromosome"/>
</dbReference>